<name>A0AAN4Z7G9_9BILA</name>
<keyword evidence="7 11" id="KW-0809">Transit peptide</keyword>
<keyword evidence="4 11" id="KW-0813">Transport</keyword>
<evidence type="ECO:0000256" key="7">
    <source>
        <dbReference type="ARBA" id="ARBA00022946"/>
    </source>
</evidence>
<evidence type="ECO:0000256" key="4">
    <source>
        <dbReference type="ARBA" id="ARBA00022448"/>
    </source>
</evidence>
<dbReference type="PANTHER" id="PTHR12219:SF8">
    <property type="entry name" value="NADH DEHYDROGENASE [UBIQUINONE] IRON-SULFUR PROTEIN 4, MITOCHONDRIAL"/>
    <property type="match status" value="1"/>
</dbReference>
<evidence type="ECO:0000256" key="8">
    <source>
        <dbReference type="ARBA" id="ARBA00022982"/>
    </source>
</evidence>
<gene>
    <name evidence="12" type="ORF">PMAYCL1PPCAC_06097</name>
</gene>
<reference evidence="13" key="1">
    <citation type="submission" date="2022-10" db="EMBL/GenBank/DDBJ databases">
        <title>Genome assembly of Pristionchus species.</title>
        <authorList>
            <person name="Yoshida K."/>
            <person name="Sommer R.J."/>
        </authorList>
    </citation>
    <scope>NUCLEOTIDE SEQUENCE [LARGE SCALE GENOMIC DNA]</scope>
    <source>
        <strain evidence="13">RS5460</strain>
    </source>
</reference>
<dbReference type="GO" id="GO:0005743">
    <property type="term" value="C:mitochondrial inner membrane"/>
    <property type="evidence" value="ECO:0007669"/>
    <property type="project" value="UniProtKB-SubCell"/>
</dbReference>
<dbReference type="InterPro" id="IPR006885">
    <property type="entry name" value="NADH_UbQ_FeS_4_mit-like"/>
</dbReference>
<comment type="function">
    <text evidence="1 11">Accessory subunit of the mitochondrial membrane respiratory chain NADH dehydrogenase (Complex I), that is believed not to be involved in catalysis. Complex I functions in the transfer of electrons from NADH to the respiratory chain. The immediate electron acceptor for the enzyme is believed to be ubiquinone.</text>
</comment>
<keyword evidence="5 11" id="KW-0679">Respiratory chain</keyword>
<dbReference type="FunFam" id="3.30.160.190:FF:000001">
    <property type="entry name" value="NADH-ubiquinone oxidoreductase 21 kDa subunit mitochondrial"/>
    <property type="match status" value="1"/>
</dbReference>
<evidence type="ECO:0000256" key="5">
    <source>
        <dbReference type="ARBA" id="ARBA00022660"/>
    </source>
</evidence>
<dbReference type="Proteomes" id="UP001328107">
    <property type="component" value="Unassembled WGS sequence"/>
</dbReference>
<comment type="subcellular location">
    <subcellularLocation>
        <location evidence="11">Mitochondrion inner membrane</location>
        <topology evidence="11">Peripheral membrane protein</topology>
        <orientation evidence="11">Matrix side</orientation>
    </subcellularLocation>
</comment>
<evidence type="ECO:0000256" key="2">
    <source>
        <dbReference type="ARBA" id="ARBA00005882"/>
    </source>
</evidence>
<evidence type="ECO:0000313" key="12">
    <source>
        <dbReference type="EMBL" id="GMR35902.1"/>
    </source>
</evidence>
<organism evidence="12 13">
    <name type="scientific">Pristionchus mayeri</name>
    <dbReference type="NCBI Taxonomy" id="1317129"/>
    <lineage>
        <taxon>Eukaryota</taxon>
        <taxon>Metazoa</taxon>
        <taxon>Ecdysozoa</taxon>
        <taxon>Nematoda</taxon>
        <taxon>Chromadorea</taxon>
        <taxon>Rhabditida</taxon>
        <taxon>Rhabditina</taxon>
        <taxon>Diplogasteromorpha</taxon>
        <taxon>Diplogasteroidea</taxon>
        <taxon>Neodiplogasteridae</taxon>
        <taxon>Pristionchus</taxon>
    </lineage>
</organism>
<comment type="caution">
    <text evidence="12">The sequence shown here is derived from an EMBL/GenBank/DDBJ whole genome shotgun (WGS) entry which is preliminary data.</text>
</comment>
<dbReference type="EMBL" id="BTRK01000002">
    <property type="protein sequence ID" value="GMR35902.1"/>
    <property type="molecule type" value="Genomic_DNA"/>
</dbReference>
<evidence type="ECO:0000313" key="13">
    <source>
        <dbReference type="Proteomes" id="UP001328107"/>
    </source>
</evidence>
<keyword evidence="13" id="KW-1185">Reference proteome</keyword>
<comment type="similarity">
    <text evidence="2 11">Belongs to the complex I NDUFS4 subunit family.</text>
</comment>
<keyword evidence="9 11" id="KW-0496">Mitochondrion</keyword>
<dbReference type="Gene3D" id="3.30.160.190">
    <property type="entry name" value="atu1810 like domain"/>
    <property type="match status" value="1"/>
</dbReference>
<evidence type="ECO:0000256" key="10">
    <source>
        <dbReference type="ARBA" id="ARBA00023136"/>
    </source>
</evidence>
<dbReference type="InterPro" id="IPR038532">
    <property type="entry name" value="NDUFS4-like_sf"/>
</dbReference>
<accession>A0AAN4Z7G9</accession>
<evidence type="ECO:0000256" key="3">
    <source>
        <dbReference type="ARBA" id="ARBA00015796"/>
    </source>
</evidence>
<dbReference type="AlphaFoldDB" id="A0AAN4Z7G9"/>
<sequence length="174" mass="20100">THFLQMLRNISPIVRVSTRAVTVPVVPDKQAKRKPIGEVLGTAEPKIEEVEAIEEPHKGVLSGVPEEHQQERIARVYKPTREASQQGWNNTKYWRIELDNRGRWDNPLIGWASSGDPLSNVSEFMKFATKEDAIEFCVKNNWSIEVEEPQTRHITPKNYGSIYSWNKRYRVSTK</sequence>
<feature type="non-terminal residue" evidence="12">
    <location>
        <position position="1"/>
    </location>
</feature>
<evidence type="ECO:0000256" key="9">
    <source>
        <dbReference type="ARBA" id="ARBA00023128"/>
    </source>
</evidence>
<keyword evidence="8 11" id="KW-0249">Electron transport</keyword>
<evidence type="ECO:0000256" key="1">
    <source>
        <dbReference type="ARBA" id="ARBA00003195"/>
    </source>
</evidence>
<dbReference type="Pfam" id="PF04800">
    <property type="entry name" value="NDUS4"/>
    <property type="match status" value="1"/>
</dbReference>
<keyword evidence="6 11" id="KW-0999">Mitochondrion inner membrane</keyword>
<dbReference type="GO" id="GO:0022900">
    <property type="term" value="P:electron transport chain"/>
    <property type="evidence" value="ECO:0007669"/>
    <property type="project" value="InterPro"/>
</dbReference>
<dbReference type="PANTHER" id="PTHR12219">
    <property type="entry name" value="NADH-UBIQUINONE OXIDOREDUCTASE"/>
    <property type="match status" value="1"/>
</dbReference>
<keyword evidence="10 11" id="KW-0472">Membrane</keyword>
<protein>
    <recommendedName>
        <fullName evidence="3 11">NADH dehydrogenase [ubiquinone] iron-sulfur protein 4, mitochondrial</fullName>
    </recommendedName>
</protein>
<evidence type="ECO:0000256" key="11">
    <source>
        <dbReference type="RuleBase" id="RU367010"/>
    </source>
</evidence>
<evidence type="ECO:0000256" key="6">
    <source>
        <dbReference type="ARBA" id="ARBA00022792"/>
    </source>
</evidence>
<proteinExistence type="inferred from homology"/>